<reference evidence="2" key="1">
    <citation type="journal article" date="2020" name="Stud. Mycol.">
        <title>101 Dothideomycetes genomes: a test case for predicting lifestyles and emergence of pathogens.</title>
        <authorList>
            <person name="Haridas S."/>
            <person name="Albert R."/>
            <person name="Binder M."/>
            <person name="Bloem J."/>
            <person name="Labutti K."/>
            <person name="Salamov A."/>
            <person name="Andreopoulos B."/>
            <person name="Baker S."/>
            <person name="Barry K."/>
            <person name="Bills G."/>
            <person name="Bluhm B."/>
            <person name="Cannon C."/>
            <person name="Castanera R."/>
            <person name="Culley D."/>
            <person name="Daum C."/>
            <person name="Ezra D."/>
            <person name="Gonzalez J."/>
            <person name="Henrissat B."/>
            <person name="Kuo A."/>
            <person name="Liang C."/>
            <person name="Lipzen A."/>
            <person name="Lutzoni F."/>
            <person name="Magnuson J."/>
            <person name="Mondo S."/>
            <person name="Nolan M."/>
            <person name="Ohm R."/>
            <person name="Pangilinan J."/>
            <person name="Park H.-J."/>
            <person name="Ramirez L."/>
            <person name="Alfaro M."/>
            <person name="Sun H."/>
            <person name="Tritt A."/>
            <person name="Yoshinaga Y."/>
            <person name="Zwiers L.-H."/>
            <person name="Turgeon B."/>
            <person name="Goodwin S."/>
            <person name="Spatafora J."/>
            <person name="Crous P."/>
            <person name="Grigoriev I."/>
        </authorList>
    </citation>
    <scope>NUCLEOTIDE SEQUENCE</scope>
    <source>
        <strain evidence="2">CBS 121739</strain>
    </source>
</reference>
<feature type="compositionally biased region" description="Acidic residues" evidence="1">
    <location>
        <begin position="231"/>
        <end position="262"/>
    </location>
</feature>
<keyword evidence="3" id="KW-1185">Reference proteome</keyword>
<dbReference type="AlphaFoldDB" id="A0A6A6VXU7"/>
<feature type="compositionally biased region" description="Acidic residues" evidence="1">
    <location>
        <begin position="199"/>
        <end position="208"/>
    </location>
</feature>
<accession>A0A6A6VXU7</accession>
<evidence type="ECO:0000313" key="2">
    <source>
        <dbReference type="EMBL" id="KAF2754514.1"/>
    </source>
</evidence>
<dbReference type="EMBL" id="ML996580">
    <property type="protein sequence ID" value="KAF2754514.1"/>
    <property type="molecule type" value="Genomic_DNA"/>
</dbReference>
<dbReference type="GeneID" id="54489542"/>
<name>A0A6A6VXU7_9PEZI</name>
<feature type="compositionally biased region" description="Basic and acidic residues" evidence="1">
    <location>
        <begin position="180"/>
        <end position="198"/>
    </location>
</feature>
<proteinExistence type="predicted"/>
<protein>
    <submittedName>
        <fullName evidence="2">Uncharacterized protein</fullName>
    </submittedName>
</protein>
<dbReference type="Proteomes" id="UP000799437">
    <property type="component" value="Unassembled WGS sequence"/>
</dbReference>
<gene>
    <name evidence="2" type="ORF">EJ05DRAFT_513986</name>
</gene>
<dbReference type="RefSeq" id="XP_033596965.1">
    <property type="nucleotide sequence ID" value="XM_033748488.1"/>
</dbReference>
<organism evidence="2 3">
    <name type="scientific">Pseudovirgaria hyperparasitica</name>
    <dbReference type="NCBI Taxonomy" id="470096"/>
    <lineage>
        <taxon>Eukaryota</taxon>
        <taxon>Fungi</taxon>
        <taxon>Dikarya</taxon>
        <taxon>Ascomycota</taxon>
        <taxon>Pezizomycotina</taxon>
        <taxon>Dothideomycetes</taxon>
        <taxon>Dothideomycetes incertae sedis</taxon>
        <taxon>Acrospermales</taxon>
        <taxon>Acrospermaceae</taxon>
        <taxon>Pseudovirgaria</taxon>
    </lineage>
</organism>
<evidence type="ECO:0000313" key="3">
    <source>
        <dbReference type="Proteomes" id="UP000799437"/>
    </source>
</evidence>
<feature type="region of interest" description="Disordered" evidence="1">
    <location>
        <begin position="169"/>
        <end position="317"/>
    </location>
</feature>
<evidence type="ECO:0000256" key="1">
    <source>
        <dbReference type="SAM" id="MobiDB-lite"/>
    </source>
</evidence>
<sequence length="460" mass="52393">MAFFTQNYRTDEIWQVRKHATSQKPSFFATAASSILTALLCHTKYASHLHDLKAESAVAVHMESTQPRQSPIPVDTLEPERTLIRRFISPGDRCANGCPRSEYAVTYFTCPKTSWIDVETVRELAIKIVGDANLIDARPYSIVPSGIQLWCDGQLKYAERLLDEDLESEWSSEYSSNGSAEERSLQECEDRNRERAIAEDLDMENCVEEGEKEKDEIEAITGETGVHGDGKEEEEDENENESEHDPDTDDEDVEEVGGEDYDPVASYNGDNGRPDPNISHVVEPDSSEDEYLTDASDSRSDRTITPSPPLTGIMRLGMPDGVGLPDPMTDYYGLPHRPGRVPIRYRYHPAEEFPGLLNTRNDVLEFVPHLMKTYNDRTLQIVGLNVTHFKVFNRNDLVTMHTYVRQGCRDGGDGIRGMKYYIRQVRMETVYEYVRNNPDQRWKYGGAPRRDFWDASILEN</sequence>